<dbReference type="Proteomes" id="UP000261380">
    <property type="component" value="Unplaced"/>
</dbReference>
<proteinExistence type="predicted"/>
<reference evidence="2" key="1">
    <citation type="submission" date="2025-08" db="UniProtKB">
        <authorList>
            <consortium name="Ensembl"/>
        </authorList>
    </citation>
    <scope>IDENTIFICATION</scope>
</reference>
<accession>A0A3B5KSD2</accession>
<feature type="region of interest" description="Disordered" evidence="1">
    <location>
        <begin position="1"/>
        <end position="23"/>
    </location>
</feature>
<evidence type="ECO:0000256" key="1">
    <source>
        <dbReference type="SAM" id="MobiDB-lite"/>
    </source>
</evidence>
<dbReference type="STRING" id="32473.ENSXCOP00000000840"/>
<reference evidence="2" key="2">
    <citation type="submission" date="2025-09" db="UniProtKB">
        <authorList>
            <consortium name="Ensembl"/>
        </authorList>
    </citation>
    <scope>IDENTIFICATION</scope>
</reference>
<protein>
    <submittedName>
        <fullName evidence="2">Uncharacterized protein</fullName>
    </submittedName>
</protein>
<keyword evidence="3" id="KW-1185">Reference proteome</keyword>
<name>A0A3B5KSD2_9TELE</name>
<dbReference type="Ensembl" id="ENSXCOT00000000850.1">
    <property type="protein sequence ID" value="ENSXCOP00000000840.1"/>
    <property type="gene ID" value="ENSXCOG00000000711.1"/>
</dbReference>
<evidence type="ECO:0000313" key="3">
    <source>
        <dbReference type="Proteomes" id="UP000261380"/>
    </source>
</evidence>
<dbReference type="GeneTree" id="ENSGT00940000168128"/>
<evidence type="ECO:0000313" key="2">
    <source>
        <dbReference type="Ensembl" id="ENSXCOP00000000840.1"/>
    </source>
</evidence>
<organism evidence="2 3">
    <name type="scientific">Xiphophorus couchianus</name>
    <name type="common">Monterrey platyfish</name>
    <dbReference type="NCBI Taxonomy" id="32473"/>
    <lineage>
        <taxon>Eukaryota</taxon>
        <taxon>Metazoa</taxon>
        <taxon>Chordata</taxon>
        <taxon>Craniata</taxon>
        <taxon>Vertebrata</taxon>
        <taxon>Euteleostomi</taxon>
        <taxon>Actinopterygii</taxon>
        <taxon>Neopterygii</taxon>
        <taxon>Teleostei</taxon>
        <taxon>Neoteleostei</taxon>
        <taxon>Acanthomorphata</taxon>
        <taxon>Ovalentaria</taxon>
        <taxon>Atherinomorphae</taxon>
        <taxon>Cyprinodontiformes</taxon>
        <taxon>Poeciliidae</taxon>
        <taxon>Poeciliinae</taxon>
        <taxon>Xiphophorus</taxon>
    </lineage>
</organism>
<sequence length="49" mass="5351">KERQENESVSAAPPDGPSQLDTLSKDDLIKYAKKQIAAMQKMKTKCAGT</sequence>
<dbReference type="AlphaFoldDB" id="A0A3B5KSD2"/>